<dbReference type="SMART" id="SM00419">
    <property type="entry name" value="HTH_CRP"/>
    <property type="match status" value="1"/>
</dbReference>
<evidence type="ECO:0000313" key="7">
    <source>
        <dbReference type="Proteomes" id="UP000253817"/>
    </source>
</evidence>
<dbReference type="Proteomes" id="UP000270112">
    <property type="component" value="Unassembled WGS sequence"/>
</dbReference>
<dbReference type="InterPro" id="IPR014710">
    <property type="entry name" value="RmlC-like_jellyroll"/>
</dbReference>
<feature type="domain" description="HTH crp-type" evidence="4">
    <location>
        <begin position="159"/>
        <end position="227"/>
    </location>
</feature>
<accession>A0A3N0IX99</accession>
<dbReference type="AlphaFoldDB" id="A0A3N0IX99"/>
<dbReference type="GO" id="GO:0003677">
    <property type="term" value="F:DNA binding"/>
    <property type="evidence" value="ECO:0007669"/>
    <property type="project" value="UniProtKB-KW"/>
</dbReference>
<evidence type="ECO:0000313" key="5">
    <source>
        <dbReference type="EMBL" id="RDB65496.1"/>
    </source>
</evidence>
<dbReference type="Gene3D" id="2.60.120.10">
    <property type="entry name" value="Jelly Rolls"/>
    <property type="match status" value="1"/>
</dbReference>
<keyword evidence="7" id="KW-1185">Reference proteome</keyword>
<dbReference type="InterPro" id="IPR018490">
    <property type="entry name" value="cNMP-bd_dom_sf"/>
</dbReference>
<sequence>MRQTEPYCIDAPIEGLTLLEGIPLEKRQSVLRCLNARIARFDDGDVLAGRSRAFAHTRYLIEGEALIVRYGASGNRSILGTYQEDSVIASEIAPGFCENNALDIVANGPCVTIDFNISQEIEGCACCIKHINRIKSNLVASLTETNMRLVKRLDVLANRSTREKVLSYLQEQAQEAGSCTFDIPYNRQELADFLYIERSALSRELGRMRDEGIISFERNRFVIAPSYAPGVAQ</sequence>
<name>A0A3N0IX99_9ACTN</name>
<dbReference type="SUPFAM" id="SSF51206">
    <property type="entry name" value="cAMP-binding domain-like"/>
    <property type="match status" value="1"/>
</dbReference>
<dbReference type="SUPFAM" id="SSF46785">
    <property type="entry name" value="Winged helix' DNA-binding domain"/>
    <property type="match status" value="1"/>
</dbReference>
<dbReference type="Pfam" id="PF13545">
    <property type="entry name" value="HTH_Crp_2"/>
    <property type="match status" value="1"/>
</dbReference>
<evidence type="ECO:0000313" key="6">
    <source>
        <dbReference type="EMBL" id="RNM41613.1"/>
    </source>
</evidence>
<protein>
    <recommendedName>
        <fullName evidence="4">HTH crp-type domain-containing protein</fullName>
    </recommendedName>
</protein>
<reference evidence="8" key="2">
    <citation type="submission" date="2018-05" db="EMBL/GenBank/DDBJ databases">
        <title>Genome Sequencing of selected type strains of the family Eggerthellaceae.</title>
        <authorList>
            <person name="Danylec N."/>
            <person name="Stoll D.A."/>
            <person name="Doetsch A."/>
            <person name="Huch M."/>
        </authorList>
    </citation>
    <scope>NUCLEOTIDE SEQUENCE [LARGE SCALE GENOMIC DNA]</scope>
    <source>
        <strain evidence="8">DSM 16107</strain>
    </source>
</reference>
<dbReference type="EMBL" id="PPTT01000036">
    <property type="protein sequence ID" value="RDB65496.1"/>
    <property type="molecule type" value="Genomic_DNA"/>
</dbReference>
<comment type="caution">
    <text evidence="6">The sequence shown here is derived from an EMBL/GenBank/DDBJ whole genome shotgun (WGS) entry which is preliminary data.</text>
</comment>
<proteinExistence type="predicted"/>
<dbReference type="InterPro" id="IPR036390">
    <property type="entry name" value="WH_DNA-bd_sf"/>
</dbReference>
<dbReference type="Proteomes" id="UP000253817">
    <property type="component" value="Unassembled WGS sequence"/>
</dbReference>
<evidence type="ECO:0000259" key="4">
    <source>
        <dbReference type="PROSITE" id="PS51063"/>
    </source>
</evidence>
<reference evidence="6" key="3">
    <citation type="journal article" date="2019" name="Microbiol. Resour. Announc.">
        <title>Draft Genome Sequences of Type Strains of Gordonibacter faecihominis, Paraeggerthella hongkongensis, Parvibacter caecicola,Slackia equolifaciens, Slackia faecicanis, and Slackia isoflavoniconvertens.</title>
        <authorList>
            <person name="Danylec N."/>
            <person name="Stoll D.A."/>
            <person name="Dotsch A."/>
            <person name="Huch M."/>
        </authorList>
    </citation>
    <scope>NUCLEOTIDE SEQUENCE</scope>
    <source>
        <strain evidence="6">DSM 16107</strain>
    </source>
</reference>
<gene>
    <name evidence="5" type="ORF">C1876_15545</name>
    <name evidence="6" type="ORF">DMP09_08735</name>
</gene>
<dbReference type="GO" id="GO:0006355">
    <property type="term" value="P:regulation of DNA-templated transcription"/>
    <property type="evidence" value="ECO:0007669"/>
    <property type="project" value="InterPro"/>
</dbReference>
<dbReference type="EMBL" id="QICC01000031">
    <property type="protein sequence ID" value="RNM41613.1"/>
    <property type="molecule type" value="Genomic_DNA"/>
</dbReference>
<keyword evidence="2" id="KW-0238">DNA-binding</keyword>
<reference evidence="5 7" key="1">
    <citation type="journal article" date="2018" name="Elife">
        <title>Discovery and characterization of a prevalent human gut bacterial enzyme sufficient for the inactivation of a family of plant toxins.</title>
        <authorList>
            <person name="Koppel N."/>
            <person name="Bisanz J.E."/>
            <person name="Pandelia M.E."/>
            <person name="Turnbaugh P.J."/>
            <person name="Balskus E.P."/>
        </authorList>
    </citation>
    <scope>NUCLEOTIDE SEQUENCE [LARGE SCALE GENOMIC DNA]</scope>
    <source>
        <strain evidence="5 7">DSM 16107</strain>
    </source>
</reference>
<evidence type="ECO:0000256" key="1">
    <source>
        <dbReference type="ARBA" id="ARBA00023015"/>
    </source>
</evidence>
<evidence type="ECO:0000256" key="2">
    <source>
        <dbReference type="ARBA" id="ARBA00023125"/>
    </source>
</evidence>
<keyword evidence="1" id="KW-0805">Transcription regulation</keyword>
<dbReference type="OrthoDB" id="3177170at2"/>
<dbReference type="InterPro" id="IPR012318">
    <property type="entry name" value="HTH_CRP"/>
</dbReference>
<dbReference type="RefSeq" id="WP_114547636.1">
    <property type="nucleotide sequence ID" value="NZ_PPTT01000036.1"/>
</dbReference>
<keyword evidence="3" id="KW-0804">Transcription</keyword>
<evidence type="ECO:0000313" key="8">
    <source>
        <dbReference type="Proteomes" id="UP000270112"/>
    </source>
</evidence>
<dbReference type="PROSITE" id="PS51063">
    <property type="entry name" value="HTH_CRP_2"/>
    <property type="match status" value="1"/>
</dbReference>
<organism evidence="6 8">
    <name type="scientific">Eggerthella sinensis</name>
    <dbReference type="NCBI Taxonomy" id="242230"/>
    <lineage>
        <taxon>Bacteria</taxon>
        <taxon>Bacillati</taxon>
        <taxon>Actinomycetota</taxon>
        <taxon>Coriobacteriia</taxon>
        <taxon>Eggerthellales</taxon>
        <taxon>Eggerthellaceae</taxon>
        <taxon>Eggerthella</taxon>
    </lineage>
</organism>
<evidence type="ECO:0000256" key="3">
    <source>
        <dbReference type="ARBA" id="ARBA00023163"/>
    </source>
</evidence>